<proteinExistence type="predicted"/>
<dbReference type="AlphaFoldDB" id="A0A2P2IHV4"/>
<evidence type="ECO:0000313" key="1">
    <source>
        <dbReference type="EMBL" id="MBW80778.1"/>
    </source>
</evidence>
<dbReference type="EMBL" id="GGEC01000295">
    <property type="protein sequence ID" value="MBW80778.1"/>
    <property type="molecule type" value="Transcribed_RNA"/>
</dbReference>
<reference evidence="1" key="1">
    <citation type="submission" date="2018-02" db="EMBL/GenBank/DDBJ databases">
        <title>Rhizophora mucronata_Transcriptome.</title>
        <authorList>
            <person name="Meera S.P."/>
            <person name="Sreeshan A."/>
            <person name="Augustine A."/>
        </authorList>
    </citation>
    <scope>NUCLEOTIDE SEQUENCE</scope>
    <source>
        <tissue evidence="1">Leaf</tissue>
    </source>
</reference>
<name>A0A2P2IHV4_RHIMU</name>
<sequence>MRSCRYVFNIKKIYKKSFYIYVIGKKESYNKFFSYSGSFGLDNNVTKPE</sequence>
<protein>
    <submittedName>
        <fullName evidence="1">Uncharacterized protein</fullName>
    </submittedName>
</protein>
<accession>A0A2P2IHV4</accession>
<organism evidence="1">
    <name type="scientific">Rhizophora mucronata</name>
    <name type="common">Asiatic mangrove</name>
    <dbReference type="NCBI Taxonomy" id="61149"/>
    <lineage>
        <taxon>Eukaryota</taxon>
        <taxon>Viridiplantae</taxon>
        <taxon>Streptophyta</taxon>
        <taxon>Embryophyta</taxon>
        <taxon>Tracheophyta</taxon>
        <taxon>Spermatophyta</taxon>
        <taxon>Magnoliopsida</taxon>
        <taxon>eudicotyledons</taxon>
        <taxon>Gunneridae</taxon>
        <taxon>Pentapetalae</taxon>
        <taxon>rosids</taxon>
        <taxon>fabids</taxon>
        <taxon>Malpighiales</taxon>
        <taxon>Rhizophoraceae</taxon>
        <taxon>Rhizophora</taxon>
    </lineage>
</organism>